<evidence type="ECO:0000256" key="1">
    <source>
        <dbReference type="ARBA" id="ARBA00004123"/>
    </source>
</evidence>
<protein>
    <recommendedName>
        <fullName evidence="3">Integrator complex subunit 10</fullName>
    </recommendedName>
</protein>
<evidence type="ECO:0000256" key="2">
    <source>
        <dbReference type="ARBA" id="ARBA00010391"/>
    </source>
</evidence>
<evidence type="ECO:0000256" key="5">
    <source>
        <dbReference type="SAM" id="MobiDB-lite"/>
    </source>
</evidence>
<dbReference type="PANTHER" id="PTHR16055:SF2">
    <property type="entry name" value="INTEGRATOR COMPLEX SUBUNIT 10"/>
    <property type="match status" value="1"/>
</dbReference>
<evidence type="ECO:0000313" key="7">
    <source>
        <dbReference type="Proteomes" id="UP001152795"/>
    </source>
</evidence>
<name>A0A7D9DCN0_PARCT</name>
<organism evidence="6 7">
    <name type="scientific">Paramuricea clavata</name>
    <name type="common">Red gorgonian</name>
    <name type="synonym">Violescent sea-whip</name>
    <dbReference type="NCBI Taxonomy" id="317549"/>
    <lineage>
        <taxon>Eukaryota</taxon>
        <taxon>Metazoa</taxon>
        <taxon>Cnidaria</taxon>
        <taxon>Anthozoa</taxon>
        <taxon>Octocorallia</taxon>
        <taxon>Malacalcyonacea</taxon>
        <taxon>Plexauridae</taxon>
        <taxon>Paramuricea</taxon>
    </lineage>
</organism>
<dbReference type="GO" id="GO:0016180">
    <property type="term" value="P:snRNA processing"/>
    <property type="evidence" value="ECO:0007669"/>
    <property type="project" value="InterPro"/>
</dbReference>
<dbReference type="Pfam" id="PF21045">
    <property type="entry name" value="INT10"/>
    <property type="match status" value="2"/>
</dbReference>
<dbReference type="PRINTS" id="PR02106">
    <property type="entry name" value="INTSUBUNIT10"/>
</dbReference>
<dbReference type="GO" id="GO:0032039">
    <property type="term" value="C:integrator complex"/>
    <property type="evidence" value="ECO:0007669"/>
    <property type="project" value="InterPro"/>
</dbReference>
<accession>A0A7D9DCN0</accession>
<reference evidence="6" key="1">
    <citation type="submission" date="2020-04" db="EMBL/GenBank/DDBJ databases">
        <authorList>
            <person name="Alioto T."/>
            <person name="Alioto T."/>
            <person name="Gomez Garrido J."/>
        </authorList>
    </citation>
    <scope>NUCLEOTIDE SEQUENCE</scope>
    <source>
        <strain evidence="6">A484AB</strain>
    </source>
</reference>
<comment type="similarity">
    <text evidence="2">Belongs to the Integrator subunit 10 family.</text>
</comment>
<evidence type="ECO:0000313" key="6">
    <source>
        <dbReference type="EMBL" id="CAB3982452.1"/>
    </source>
</evidence>
<proteinExistence type="inferred from homology"/>
<gene>
    <name evidence="6" type="ORF">PACLA_8A028259</name>
</gene>
<keyword evidence="7" id="KW-1185">Reference proteome</keyword>
<comment type="caution">
    <text evidence="6">The sequence shown here is derived from an EMBL/GenBank/DDBJ whole genome shotgun (WGS) entry which is preliminary data.</text>
</comment>
<feature type="non-terminal residue" evidence="6">
    <location>
        <position position="675"/>
    </location>
</feature>
<feature type="region of interest" description="Disordered" evidence="5">
    <location>
        <begin position="334"/>
        <end position="357"/>
    </location>
</feature>
<dbReference type="PANTHER" id="PTHR16055">
    <property type="entry name" value="INTEGRATOR COMPLEX SUBUNIT 10"/>
    <property type="match status" value="1"/>
</dbReference>
<comment type="subcellular location">
    <subcellularLocation>
        <location evidence="1">Nucleus</location>
    </subcellularLocation>
</comment>
<evidence type="ECO:0000256" key="3">
    <source>
        <dbReference type="ARBA" id="ARBA00016811"/>
    </source>
</evidence>
<sequence>YEAYSIEKDAKRVKEAAELFLDMLARFSTEKILAEELCKITEALEAKDIDKKSIFLKDMFNSLSRTSQKGILINAAAKQSDCSEKCRLTLLLIKQFPEAVKECAVSLIQSLMSKEHESYPDSPINIYRKLLVCNVLPVVVSSEQLVINIENKPDKNQNPNILTLSPDQVLSWLELSIQYIVCCQAFQANVYTNLPYEIDHSVHNHADLWLHLHELLCIMGNKCGWVDILRLKDILSPNRSVKDAWSCLSDIHHNLKKSMKITTKAVEEGQASTTALNILAMEKIGVFYAAVTIFFRAVWQYCKIVNRTDEQGMADTNPTSPLIVLLEDLSNAGKSGEATEVRHVPKKKKKPVDDQKEKQQVHLSVGSNCVSVEPGVCDYFLVAADTWHMLHSHSDYKNEFSRLLDSWKVDEWQWIIPFQVDRHIYRGKFKKAVEILQDKKESIKNSTSNQSFSLRCSLQLSSVLSCLGEHKKACSVILEALETFWEGSDNLDDYKDKQKRRFIDCSSTKNNKTHSPNDRHLELVECTEDEALSYCVQLLVNSLKARVFSEGRNDKMLGHLIVLLQYDWPKREDVFFDAIKKIHAQEVFKYPCFFEYIIVIDILEEFAYLFKDENVQIELLRKSSSNSRGRTLTRGSNKGAKEDLKSSLEKQVTRASESIESILRLFFIEERNSLI</sequence>
<dbReference type="OrthoDB" id="18145at2759"/>
<dbReference type="InterPro" id="IPR026164">
    <property type="entry name" value="Int_cplx_su10"/>
</dbReference>
<evidence type="ECO:0000256" key="4">
    <source>
        <dbReference type="ARBA" id="ARBA00023242"/>
    </source>
</evidence>
<dbReference type="AlphaFoldDB" id="A0A7D9DCN0"/>
<keyword evidence="4" id="KW-0539">Nucleus</keyword>
<dbReference type="EMBL" id="CACRXK020000502">
    <property type="protein sequence ID" value="CAB3982452.1"/>
    <property type="molecule type" value="Genomic_DNA"/>
</dbReference>
<dbReference type="Proteomes" id="UP001152795">
    <property type="component" value="Unassembled WGS sequence"/>
</dbReference>